<gene>
    <name evidence="1" type="ORF">UX47_C0005G0055</name>
</gene>
<comment type="caution">
    <text evidence="1">The sequence shown here is derived from an EMBL/GenBank/DDBJ whole genome shotgun (WGS) entry which is preliminary data.</text>
</comment>
<sequence>MNIKIIEPTFMAREIRKVTSYEKIFLNILEDDAYFETKVLSARKMLGIPENGFDIQINVLSKDFLSDVLMSERGKPLMELLKHTGLSRQKHERLLRKLTQEICNEYQMHLGRWEFPISLLIIYNKLIMYTGTNLPKVNLVSGSEVSGKTPYRYQIPDSFVYLEIEDILTKTELIRSVKKLWPKINKMLKKYRSPITSVPRIKIQDPTLEIYRFIFQQRQNEDATFTQIADKISDKYNKQFSDNQANIYFTRYLETINSLRKSTTSQT</sequence>
<proteinExistence type="predicted"/>
<dbReference type="Proteomes" id="UP000034794">
    <property type="component" value="Unassembled WGS sequence"/>
</dbReference>
<dbReference type="AlphaFoldDB" id="A0A0G1RTG7"/>
<organism evidence="1 2">
    <name type="scientific">Candidatus Collierbacteria bacterium GW2011_GWA2_46_26</name>
    <dbReference type="NCBI Taxonomy" id="1618381"/>
    <lineage>
        <taxon>Bacteria</taxon>
        <taxon>Candidatus Collieribacteriota</taxon>
    </lineage>
</organism>
<dbReference type="EMBL" id="LCMI01000005">
    <property type="protein sequence ID" value="KKU33253.1"/>
    <property type="molecule type" value="Genomic_DNA"/>
</dbReference>
<accession>A0A0G1RTG7</accession>
<evidence type="ECO:0000313" key="2">
    <source>
        <dbReference type="Proteomes" id="UP000034794"/>
    </source>
</evidence>
<protein>
    <submittedName>
        <fullName evidence="1">Uncharacterized protein</fullName>
    </submittedName>
</protein>
<evidence type="ECO:0000313" key="1">
    <source>
        <dbReference type="EMBL" id="KKU33253.1"/>
    </source>
</evidence>
<name>A0A0G1RTG7_9BACT</name>
<reference evidence="1 2" key="1">
    <citation type="journal article" date="2015" name="Nature">
        <title>rRNA introns, odd ribosomes, and small enigmatic genomes across a large radiation of phyla.</title>
        <authorList>
            <person name="Brown C.T."/>
            <person name="Hug L.A."/>
            <person name="Thomas B.C."/>
            <person name="Sharon I."/>
            <person name="Castelle C.J."/>
            <person name="Singh A."/>
            <person name="Wilkins M.J."/>
            <person name="Williams K.H."/>
            <person name="Banfield J.F."/>
        </authorList>
    </citation>
    <scope>NUCLEOTIDE SEQUENCE [LARGE SCALE GENOMIC DNA]</scope>
</reference>